<dbReference type="Gene3D" id="3.90.1560.10">
    <property type="entry name" value="ComB-like"/>
    <property type="match status" value="1"/>
</dbReference>
<proteinExistence type="inferred from homology"/>
<dbReference type="PANTHER" id="PTHR37311">
    <property type="entry name" value="2-PHOSPHOSULFOLACTATE PHOSPHATASE-RELATED"/>
    <property type="match status" value="1"/>
</dbReference>
<dbReference type="InterPro" id="IPR005238">
    <property type="entry name" value="ComB-like"/>
</dbReference>
<accession>A0ABN1J1R9</accession>
<dbReference type="InterPro" id="IPR036702">
    <property type="entry name" value="ComB-like_sf"/>
</dbReference>
<dbReference type="HAMAP" id="MF_00490">
    <property type="entry name" value="ComB"/>
    <property type="match status" value="1"/>
</dbReference>
<organism evidence="9 10">
    <name type="scientific">Clostridium malenominatum</name>
    <dbReference type="NCBI Taxonomy" id="1539"/>
    <lineage>
        <taxon>Bacteria</taxon>
        <taxon>Bacillati</taxon>
        <taxon>Bacillota</taxon>
        <taxon>Clostridia</taxon>
        <taxon>Eubacteriales</taxon>
        <taxon>Clostridiaceae</taxon>
        <taxon>Clostridium</taxon>
    </lineage>
</organism>
<evidence type="ECO:0000256" key="4">
    <source>
        <dbReference type="ARBA" id="ARBA00021948"/>
    </source>
</evidence>
<gene>
    <name evidence="8" type="primary">comB</name>
    <name evidence="9" type="ORF">GCM10008905_22310</name>
</gene>
<evidence type="ECO:0000313" key="10">
    <source>
        <dbReference type="Proteomes" id="UP001500339"/>
    </source>
</evidence>
<keyword evidence="10" id="KW-1185">Reference proteome</keyword>
<evidence type="ECO:0000256" key="1">
    <source>
        <dbReference type="ARBA" id="ARBA00001946"/>
    </source>
</evidence>
<dbReference type="EC" id="3.1.3.71" evidence="3 8"/>
<comment type="cofactor">
    <cofactor evidence="1 8">
        <name>Mg(2+)</name>
        <dbReference type="ChEBI" id="CHEBI:18420"/>
    </cofactor>
</comment>
<keyword evidence="6 8" id="KW-0460">Magnesium</keyword>
<reference evidence="9 10" key="1">
    <citation type="journal article" date="2019" name="Int. J. Syst. Evol. Microbiol.">
        <title>The Global Catalogue of Microorganisms (GCM) 10K type strain sequencing project: providing services to taxonomists for standard genome sequencing and annotation.</title>
        <authorList>
            <consortium name="The Broad Institute Genomics Platform"/>
            <consortium name="The Broad Institute Genome Sequencing Center for Infectious Disease"/>
            <person name="Wu L."/>
            <person name="Ma J."/>
        </authorList>
    </citation>
    <scope>NUCLEOTIDE SEQUENCE [LARGE SCALE GENOMIC DNA]</scope>
    <source>
        <strain evidence="9 10">JCM 1405</strain>
    </source>
</reference>
<dbReference type="SUPFAM" id="SSF142823">
    <property type="entry name" value="ComB-like"/>
    <property type="match status" value="1"/>
</dbReference>
<evidence type="ECO:0000256" key="5">
    <source>
        <dbReference type="ARBA" id="ARBA00022801"/>
    </source>
</evidence>
<protein>
    <recommendedName>
        <fullName evidence="4 8">Probable 2-phosphosulfolactate phosphatase</fullName>
        <ecNumber evidence="3 8">3.1.3.71</ecNumber>
    </recommendedName>
</protein>
<comment type="caution">
    <text evidence="9">The sequence shown here is derived from an EMBL/GenBank/DDBJ whole genome shotgun (WGS) entry which is preliminary data.</text>
</comment>
<comment type="catalytic activity">
    <reaction evidence="7 8">
        <text>(2R)-O-phospho-3-sulfolactate + H2O = (2R)-3-sulfolactate + phosphate</text>
        <dbReference type="Rhea" id="RHEA:23416"/>
        <dbReference type="ChEBI" id="CHEBI:15377"/>
        <dbReference type="ChEBI" id="CHEBI:15597"/>
        <dbReference type="ChEBI" id="CHEBI:43474"/>
        <dbReference type="ChEBI" id="CHEBI:58738"/>
        <dbReference type="EC" id="3.1.3.71"/>
    </reaction>
</comment>
<dbReference type="NCBIfam" id="NF002055">
    <property type="entry name" value="PRK00886.1-4"/>
    <property type="match status" value="1"/>
</dbReference>
<evidence type="ECO:0000256" key="8">
    <source>
        <dbReference type="HAMAP-Rule" id="MF_00490"/>
    </source>
</evidence>
<dbReference type="RefSeq" id="WP_343769724.1">
    <property type="nucleotide sequence ID" value="NZ_BAAACF010000002.1"/>
</dbReference>
<comment type="similarity">
    <text evidence="2 8">Belongs to the ComB family.</text>
</comment>
<keyword evidence="5 8" id="KW-0378">Hydrolase</keyword>
<dbReference type="EMBL" id="BAAACF010000002">
    <property type="protein sequence ID" value="GAA0726137.1"/>
    <property type="molecule type" value="Genomic_DNA"/>
</dbReference>
<dbReference type="Proteomes" id="UP001500339">
    <property type="component" value="Unassembled WGS sequence"/>
</dbReference>
<evidence type="ECO:0000256" key="7">
    <source>
        <dbReference type="ARBA" id="ARBA00033711"/>
    </source>
</evidence>
<dbReference type="Pfam" id="PF04029">
    <property type="entry name" value="2-ph_phosp"/>
    <property type="match status" value="1"/>
</dbReference>
<evidence type="ECO:0000256" key="2">
    <source>
        <dbReference type="ARBA" id="ARBA00009997"/>
    </source>
</evidence>
<evidence type="ECO:0000256" key="6">
    <source>
        <dbReference type="ARBA" id="ARBA00022842"/>
    </source>
</evidence>
<evidence type="ECO:0000313" key="9">
    <source>
        <dbReference type="EMBL" id="GAA0726137.1"/>
    </source>
</evidence>
<sequence>MKINIMISADHINKEEVLGKTVVVIDVLRATSVITTAISNGCKEIIPVLEVEEALSLANKGECILGGERNALKIDGFNCSNSPLEYITDVVENKRLIITTSNGTKAIKRSEGAKHILIGAMINGKAVARRVLSLREDLVIVNAGTHGEFSIDDFICGGYIIDCILKQNLKVELSDIAKTARQIYSISPDLSFIKEAKHYNRIKELGLEEDLEYCLKKDIIDIVPEYVDGKIVKIDV</sequence>
<name>A0ABN1J1R9_9CLOT</name>
<dbReference type="PANTHER" id="PTHR37311:SF1">
    <property type="entry name" value="2-PHOSPHOSULFOLACTATE PHOSPHATASE-RELATED"/>
    <property type="match status" value="1"/>
</dbReference>
<evidence type="ECO:0000256" key="3">
    <source>
        <dbReference type="ARBA" id="ARBA00012953"/>
    </source>
</evidence>